<dbReference type="GO" id="GO:0008028">
    <property type="term" value="F:monocarboxylic acid transmembrane transporter activity"/>
    <property type="evidence" value="ECO:0007669"/>
    <property type="project" value="TreeGrafter"/>
</dbReference>
<accession>A0A921Z613</accession>
<feature type="transmembrane region" description="Helical" evidence="2">
    <location>
        <begin position="213"/>
        <end position="232"/>
    </location>
</feature>
<name>A0A921Z613_MANSE</name>
<feature type="transmembrane region" description="Helical" evidence="2">
    <location>
        <begin position="238"/>
        <end position="263"/>
    </location>
</feature>
<dbReference type="EMBL" id="JH668417">
    <property type="protein sequence ID" value="KAG6452067.1"/>
    <property type="molecule type" value="Genomic_DNA"/>
</dbReference>
<feature type="compositionally biased region" description="Polar residues" evidence="1">
    <location>
        <begin position="280"/>
        <end position="292"/>
    </location>
</feature>
<organism evidence="3 4">
    <name type="scientific">Manduca sexta</name>
    <name type="common">Tobacco hawkmoth</name>
    <name type="synonym">Tobacco hornworm</name>
    <dbReference type="NCBI Taxonomy" id="7130"/>
    <lineage>
        <taxon>Eukaryota</taxon>
        <taxon>Metazoa</taxon>
        <taxon>Ecdysozoa</taxon>
        <taxon>Arthropoda</taxon>
        <taxon>Hexapoda</taxon>
        <taxon>Insecta</taxon>
        <taxon>Pterygota</taxon>
        <taxon>Neoptera</taxon>
        <taxon>Endopterygota</taxon>
        <taxon>Lepidoptera</taxon>
        <taxon>Glossata</taxon>
        <taxon>Ditrysia</taxon>
        <taxon>Bombycoidea</taxon>
        <taxon>Sphingidae</taxon>
        <taxon>Sphinginae</taxon>
        <taxon>Sphingini</taxon>
        <taxon>Manduca</taxon>
    </lineage>
</organism>
<reference evidence="3" key="2">
    <citation type="submission" date="2020-12" db="EMBL/GenBank/DDBJ databases">
        <authorList>
            <person name="Kanost M."/>
        </authorList>
    </citation>
    <scope>NUCLEOTIDE SEQUENCE</scope>
</reference>
<feature type="compositionally biased region" description="Basic and acidic residues" evidence="1">
    <location>
        <begin position="347"/>
        <end position="359"/>
    </location>
</feature>
<evidence type="ECO:0000256" key="2">
    <source>
        <dbReference type="SAM" id="Phobius"/>
    </source>
</evidence>
<feature type="transmembrane region" description="Helical" evidence="2">
    <location>
        <begin position="86"/>
        <end position="108"/>
    </location>
</feature>
<dbReference type="InterPro" id="IPR050327">
    <property type="entry name" value="Proton-linked_MCT"/>
</dbReference>
<feature type="transmembrane region" description="Helical" evidence="2">
    <location>
        <begin position="177"/>
        <end position="201"/>
    </location>
</feature>
<feature type="transmembrane region" description="Helical" evidence="2">
    <location>
        <begin position="128"/>
        <end position="148"/>
    </location>
</feature>
<keyword evidence="2" id="KW-0472">Membrane</keyword>
<dbReference type="InterPro" id="IPR011701">
    <property type="entry name" value="MFS"/>
</dbReference>
<keyword evidence="2" id="KW-0812">Transmembrane</keyword>
<dbReference type="PANTHER" id="PTHR11360:SF111">
    <property type="entry name" value="CHASKI, ISOFORM A"/>
    <property type="match status" value="1"/>
</dbReference>
<dbReference type="Proteomes" id="UP000791440">
    <property type="component" value="Unassembled WGS sequence"/>
</dbReference>
<feature type="transmembrane region" description="Helical" evidence="2">
    <location>
        <begin position="491"/>
        <end position="511"/>
    </location>
</feature>
<feature type="transmembrane region" description="Helical" evidence="2">
    <location>
        <begin position="155"/>
        <end position="171"/>
    </location>
</feature>
<proteinExistence type="predicted"/>
<feature type="region of interest" description="Disordered" evidence="1">
    <location>
        <begin position="27"/>
        <end position="59"/>
    </location>
</feature>
<evidence type="ECO:0000313" key="3">
    <source>
        <dbReference type="EMBL" id="KAG6452067.1"/>
    </source>
</evidence>
<gene>
    <name evidence="3" type="ORF">O3G_MSEX007432</name>
</gene>
<sequence length="512" mass="57155">MGGATYEVQPPRPRKEVMFQTVGDASKPEINSFKPKRSDSEISFENINNSKEDDESSGFEEVPGIRVFKSEDYVAQKPQTDLQDKWRWIVLAAASMIMVIVDGVGFSFGHLSGELAHKFNASQLKISLIGSLFIAIPLLTGPIMSALVDRCGCRVLTIVAGVFLSGTYLLASVCNSVTFLCLTYGLIGGLAVGILYVTTAVSVSFWFDVRRTLAMNIVSCSFGIGPLIFTPLIQYLLSYYYCLDVIFILAAVLLNICVCGTIMRNPYHWSKREEKNKKIQSLDSTNSLANSTSLPSRCSSGESSSSIPLRVIMNMEREEENRKTDPAMSPAQGKLTESPSDANYGIDSKDKTDNKENTKKGKSMAAKQIQLRNWCKAMLIDQHYLKRIALFRNSIVQRSAMTSIPKYRLRSSLRPDVYSNSSWSLSSEVEHEMKWYLRFWVTPEIMSDSVTAFKNTGYILFNVCLFNLYAWSIFPYFFIKSFMDSKYAAGATSIICVVSIFSVIGSVSKIVT</sequence>
<keyword evidence="4" id="KW-1185">Reference proteome</keyword>
<keyword evidence="2" id="KW-1133">Transmembrane helix</keyword>
<protein>
    <submittedName>
        <fullName evidence="3">Uncharacterized protein</fullName>
    </submittedName>
</protein>
<feature type="compositionally biased region" description="Low complexity" evidence="1">
    <location>
        <begin position="293"/>
        <end position="305"/>
    </location>
</feature>
<feature type="region of interest" description="Disordered" evidence="1">
    <location>
        <begin position="318"/>
        <end position="364"/>
    </location>
</feature>
<evidence type="ECO:0000256" key="1">
    <source>
        <dbReference type="SAM" id="MobiDB-lite"/>
    </source>
</evidence>
<feature type="region of interest" description="Disordered" evidence="1">
    <location>
        <begin position="280"/>
        <end position="305"/>
    </location>
</feature>
<evidence type="ECO:0000313" key="4">
    <source>
        <dbReference type="Proteomes" id="UP000791440"/>
    </source>
</evidence>
<dbReference type="AlphaFoldDB" id="A0A921Z613"/>
<dbReference type="Pfam" id="PF07690">
    <property type="entry name" value="MFS_1"/>
    <property type="match status" value="1"/>
</dbReference>
<feature type="transmembrane region" description="Helical" evidence="2">
    <location>
        <begin position="459"/>
        <end position="479"/>
    </location>
</feature>
<reference evidence="3" key="1">
    <citation type="journal article" date="2016" name="Insect Biochem. Mol. Biol.">
        <title>Multifaceted biological insights from a draft genome sequence of the tobacco hornworm moth, Manduca sexta.</title>
        <authorList>
            <person name="Kanost M.R."/>
            <person name="Arrese E.L."/>
            <person name="Cao X."/>
            <person name="Chen Y.R."/>
            <person name="Chellapilla S."/>
            <person name="Goldsmith M.R."/>
            <person name="Grosse-Wilde E."/>
            <person name="Heckel D.G."/>
            <person name="Herndon N."/>
            <person name="Jiang H."/>
            <person name="Papanicolaou A."/>
            <person name="Qu J."/>
            <person name="Soulages J.L."/>
            <person name="Vogel H."/>
            <person name="Walters J."/>
            <person name="Waterhouse R.M."/>
            <person name="Ahn S.J."/>
            <person name="Almeida F.C."/>
            <person name="An C."/>
            <person name="Aqrawi P."/>
            <person name="Bretschneider A."/>
            <person name="Bryant W.B."/>
            <person name="Bucks S."/>
            <person name="Chao H."/>
            <person name="Chevignon G."/>
            <person name="Christen J.M."/>
            <person name="Clarke D.F."/>
            <person name="Dittmer N.T."/>
            <person name="Ferguson L.C.F."/>
            <person name="Garavelou S."/>
            <person name="Gordon K.H.J."/>
            <person name="Gunaratna R.T."/>
            <person name="Han Y."/>
            <person name="Hauser F."/>
            <person name="He Y."/>
            <person name="Heidel-Fischer H."/>
            <person name="Hirsh A."/>
            <person name="Hu Y."/>
            <person name="Jiang H."/>
            <person name="Kalra D."/>
            <person name="Klinner C."/>
            <person name="Konig C."/>
            <person name="Kovar C."/>
            <person name="Kroll A.R."/>
            <person name="Kuwar S.S."/>
            <person name="Lee S.L."/>
            <person name="Lehman R."/>
            <person name="Li K."/>
            <person name="Li Z."/>
            <person name="Liang H."/>
            <person name="Lovelace S."/>
            <person name="Lu Z."/>
            <person name="Mansfield J.H."/>
            <person name="McCulloch K.J."/>
            <person name="Mathew T."/>
            <person name="Morton B."/>
            <person name="Muzny D.M."/>
            <person name="Neunemann D."/>
            <person name="Ongeri F."/>
            <person name="Pauchet Y."/>
            <person name="Pu L.L."/>
            <person name="Pyrousis I."/>
            <person name="Rao X.J."/>
            <person name="Redding A."/>
            <person name="Roesel C."/>
            <person name="Sanchez-Gracia A."/>
            <person name="Schaack S."/>
            <person name="Shukla A."/>
            <person name="Tetreau G."/>
            <person name="Wang Y."/>
            <person name="Xiong G.H."/>
            <person name="Traut W."/>
            <person name="Walsh T.K."/>
            <person name="Worley K.C."/>
            <person name="Wu D."/>
            <person name="Wu W."/>
            <person name="Wu Y.Q."/>
            <person name="Zhang X."/>
            <person name="Zou Z."/>
            <person name="Zucker H."/>
            <person name="Briscoe A.D."/>
            <person name="Burmester T."/>
            <person name="Clem R.J."/>
            <person name="Feyereisen R."/>
            <person name="Grimmelikhuijzen C.J.P."/>
            <person name="Hamodrakas S.J."/>
            <person name="Hansson B.S."/>
            <person name="Huguet E."/>
            <person name="Jermiin L.S."/>
            <person name="Lan Q."/>
            <person name="Lehman H.K."/>
            <person name="Lorenzen M."/>
            <person name="Merzendorfer H."/>
            <person name="Michalopoulos I."/>
            <person name="Morton D.B."/>
            <person name="Muthukrishnan S."/>
            <person name="Oakeshott J.G."/>
            <person name="Palmer W."/>
            <person name="Park Y."/>
            <person name="Passarelli A.L."/>
            <person name="Rozas J."/>
            <person name="Schwartz L.M."/>
            <person name="Smith W."/>
            <person name="Southgate A."/>
            <person name="Vilcinskas A."/>
            <person name="Vogt R."/>
            <person name="Wang P."/>
            <person name="Werren J."/>
            <person name="Yu X.Q."/>
            <person name="Zhou J.J."/>
            <person name="Brown S.J."/>
            <person name="Scherer S.E."/>
            <person name="Richards S."/>
            <person name="Blissard G.W."/>
        </authorList>
    </citation>
    <scope>NUCLEOTIDE SEQUENCE</scope>
</reference>
<dbReference type="PANTHER" id="PTHR11360">
    <property type="entry name" value="MONOCARBOXYLATE TRANSPORTER"/>
    <property type="match status" value="1"/>
</dbReference>
<comment type="caution">
    <text evidence="3">The sequence shown here is derived from an EMBL/GenBank/DDBJ whole genome shotgun (WGS) entry which is preliminary data.</text>
</comment>